<feature type="transmembrane region" description="Helical" evidence="1">
    <location>
        <begin position="67"/>
        <end position="88"/>
    </location>
</feature>
<keyword evidence="1" id="KW-1133">Transmembrane helix</keyword>
<dbReference type="RefSeq" id="WP_193909409.1">
    <property type="nucleotide sequence ID" value="NZ_JADEXG010000044.1"/>
</dbReference>
<keyword evidence="1" id="KW-0812">Transmembrane</keyword>
<comment type="caution">
    <text evidence="2">The sequence shown here is derived from an EMBL/GenBank/DDBJ whole genome shotgun (WGS) entry which is preliminary data.</text>
</comment>
<accession>A0A8J7AX28</accession>
<dbReference type="Proteomes" id="UP000636505">
    <property type="component" value="Unassembled WGS sequence"/>
</dbReference>
<feature type="transmembrane region" description="Helical" evidence="1">
    <location>
        <begin position="27"/>
        <end position="47"/>
    </location>
</feature>
<keyword evidence="3" id="KW-1185">Reference proteome</keyword>
<reference evidence="2" key="1">
    <citation type="submission" date="2020-10" db="EMBL/GenBank/DDBJ databases">
        <authorList>
            <person name="Castelo-Branco R."/>
            <person name="Eusebio N."/>
            <person name="Adriana R."/>
            <person name="Vieira A."/>
            <person name="Brugerolle De Fraissinette N."/>
            <person name="Rezende De Castro R."/>
            <person name="Schneider M.P."/>
            <person name="Vasconcelos V."/>
            <person name="Leao P.N."/>
        </authorList>
    </citation>
    <scope>NUCLEOTIDE SEQUENCE</scope>
    <source>
        <strain evidence="2">LEGE 07310</strain>
    </source>
</reference>
<gene>
    <name evidence="2" type="ORF">IQ241_17030</name>
</gene>
<name>A0A8J7AX28_9CYAN</name>
<dbReference type="AlphaFoldDB" id="A0A8J7AX28"/>
<proteinExistence type="predicted"/>
<organism evidence="2 3">
    <name type="scientific">Vasconcelosia minhoensis LEGE 07310</name>
    <dbReference type="NCBI Taxonomy" id="915328"/>
    <lineage>
        <taxon>Bacteria</taxon>
        <taxon>Bacillati</taxon>
        <taxon>Cyanobacteriota</taxon>
        <taxon>Cyanophyceae</taxon>
        <taxon>Nodosilineales</taxon>
        <taxon>Cymatolegaceae</taxon>
        <taxon>Vasconcelosia</taxon>
        <taxon>Vasconcelosia minhoensis</taxon>
    </lineage>
</organism>
<keyword evidence="1" id="KW-0472">Membrane</keyword>
<sequence>MTEPPSNLDDFETEQALEALRQQTMRYWWGLNLGLWLTVGLWSLWSLRAEYAIWAQYFTWTAVRFALVYHRLASLGLGLCAGLTLALLMSESRHILWGLTPGERTRLLQQLSRVQQQGASHPWWRVTRKKS</sequence>
<dbReference type="EMBL" id="JADEXG010000044">
    <property type="protein sequence ID" value="MBE9078978.1"/>
    <property type="molecule type" value="Genomic_DNA"/>
</dbReference>
<evidence type="ECO:0000256" key="1">
    <source>
        <dbReference type="SAM" id="Phobius"/>
    </source>
</evidence>
<evidence type="ECO:0000313" key="3">
    <source>
        <dbReference type="Proteomes" id="UP000636505"/>
    </source>
</evidence>
<protein>
    <submittedName>
        <fullName evidence="2">Uncharacterized protein</fullName>
    </submittedName>
</protein>
<evidence type="ECO:0000313" key="2">
    <source>
        <dbReference type="EMBL" id="MBE9078978.1"/>
    </source>
</evidence>